<dbReference type="GO" id="GO:0003677">
    <property type="term" value="F:DNA binding"/>
    <property type="evidence" value="ECO:0007669"/>
    <property type="project" value="InterPro"/>
</dbReference>
<sequence length="74" mass="8640">METSKRLTEIRKELNITQAELGRRLDESIQYINKVESGAIHLKQATMIMLYHRLRVNLNWLLTGEGARFISPQD</sequence>
<keyword evidence="3" id="KW-1185">Reference proteome</keyword>
<dbReference type="RefSeq" id="WP_045025612.1">
    <property type="nucleotide sequence ID" value="NZ_JRHC01000001.1"/>
</dbReference>
<dbReference type="SMART" id="SM00530">
    <property type="entry name" value="HTH_XRE"/>
    <property type="match status" value="1"/>
</dbReference>
<dbReference type="InterPro" id="IPR010982">
    <property type="entry name" value="Lambda_DNA-bd_dom_sf"/>
</dbReference>
<dbReference type="Pfam" id="PF01381">
    <property type="entry name" value="HTH_3"/>
    <property type="match status" value="1"/>
</dbReference>
<protein>
    <recommendedName>
        <fullName evidence="1">HTH cro/C1-type domain-containing protein</fullName>
    </recommendedName>
</protein>
<name>A0A0D8JAW5_9BACT</name>
<dbReference type="OrthoDB" id="9805856at2"/>
<proteinExistence type="predicted"/>
<comment type="caution">
    <text evidence="2">The sequence shown here is derived from an EMBL/GenBank/DDBJ whole genome shotgun (WGS) entry which is preliminary data.</text>
</comment>
<feature type="domain" description="HTH cro/C1-type" evidence="1">
    <location>
        <begin position="7"/>
        <end position="61"/>
    </location>
</feature>
<dbReference type="STRING" id="1544798.LH29_00490"/>
<evidence type="ECO:0000313" key="3">
    <source>
        <dbReference type="Proteomes" id="UP000032544"/>
    </source>
</evidence>
<evidence type="ECO:0000259" key="1">
    <source>
        <dbReference type="PROSITE" id="PS50943"/>
    </source>
</evidence>
<dbReference type="CDD" id="cd00093">
    <property type="entry name" value="HTH_XRE"/>
    <property type="match status" value="1"/>
</dbReference>
<reference evidence="2 3" key="1">
    <citation type="submission" date="2014-09" db="EMBL/GenBank/DDBJ databases">
        <title>Draft Genome Sequence of Draconibacterium sp. JN14CK-3.</title>
        <authorList>
            <person name="Dong C."/>
            <person name="Lai Q."/>
            <person name="Shao Z."/>
        </authorList>
    </citation>
    <scope>NUCLEOTIDE SEQUENCE [LARGE SCALE GENOMIC DNA]</scope>
    <source>
        <strain evidence="2 3">JN14CK-3</strain>
    </source>
</reference>
<gene>
    <name evidence="2" type="ORF">LH29_00490</name>
</gene>
<organism evidence="2 3">
    <name type="scientific">Draconibacterium sediminis</name>
    <dbReference type="NCBI Taxonomy" id="1544798"/>
    <lineage>
        <taxon>Bacteria</taxon>
        <taxon>Pseudomonadati</taxon>
        <taxon>Bacteroidota</taxon>
        <taxon>Bacteroidia</taxon>
        <taxon>Marinilabiliales</taxon>
        <taxon>Prolixibacteraceae</taxon>
        <taxon>Draconibacterium</taxon>
    </lineage>
</organism>
<dbReference type="PROSITE" id="PS50943">
    <property type="entry name" value="HTH_CROC1"/>
    <property type="match status" value="1"/>
</dbReference>
<dbReference type="Gene3D" id="1.10.260.40">
    <property type="entry name" value="lambda repressor-like DNA-binding domains"/>
    <property type="match status" value="1"/>
</dbReference>
<dbReference type="AlphaFoldDB" id="A0A0D8JAW5"/>
<evidence type="ECO:0000313" key="2">
    <source>
        <dbReference type="EMBL" id="KJF44052.1"/>
    </source>
</evidence>
<dbReference type="SUPFAM" id="SSF47413">
    <property type="entry name" value="lambda repressor-like DNA-binding domains"/>
    <property type="match status" value="1"/>
</dbReference>
<accession>A0A0D8JAW5</accession>
<dbReference type="InterPro" id="IPR001387">
    <property type="entry name" value="Cro/C1-type_HTH"/>
</dbReference>
<dbReference type="Proteomes" id="UP000032544">
    <property type="component" value="Unassembled WGS sequence"/>
</dbReference>
<dbReference type="EMBL" id="JRHC01000001">
    <property type="protein sequence ID" value="KJF44052.1"/>
    <property type="molecule type" value="Genomic_DNA"/>
</dbReference>